<dbReference type="GO" id="GO:1904680">
    <property type="term" value="F:peptide transmembrane transporter activity"/>
    <property type="evidence" value="ECO:0007669"/>
    <property type="project" value="TreeGrafter"/>
</dbReference>
<dbReference type="Gene3D" id="3.10.105.10">
    <property type="entry name" value="Dipeptide-binding Protein, Domain 3"/>
    <property type="match status" value="1"/>
</dbReference>
<name>A0A7S9QDH4_9RHOB</name>
<organism evidence="7 8">
    <name type="scientific">Pontivivens ytuae</name>
    <dbReference type="NCBI Taxonomy" id="2789856"/>
    <lineage>
        <taxon>Bacteria</taxon>
        <taxon>Pseudomonadati</taxon>
        <taxon>Pseudomonadota</taxon>
        <taxon>Alphaproteobacteria</taxon>
        <taxon>Rhodobacterales</taxon>
        <taxon>Paracoccaceae</taxon>
        <taxon>Pontivivens</taxon>
    </lineage>
</organism>
<evidence type="ECO:0000313" key="7">
    <source>
        <dbReference type="EMBL" id="QPH54397.1"/>
    </source>
</evidence>
<feature type="chain" id="PRO_5032840072" evidence="5">
    <location>
        <begin position="22"/>
        <end position="564"/>
    </location>
</feature>
<dbReference type="RefSeq" id="WP_196103606.1">
    <property type="nucleotide sequence ID" value="NZ_CP064942.1"/>
</dbReference>
<sequence length="564" mass="61471">MKLTTLLASATALVAATAAQAERASDGQLNIIYWQAPSILNPYLSGGTKELEAASLVIEPLARYDEVGNMVPWLVDEIPTVENGGVSEDLTQITWTISEGITWSDGTPLTAEDAVFSWQYCTDPAGGCAQLSNYTDVESVEAVDDRTIRITFSVPKPFPYGPFVGAQSPIIQKAQFENCLGERAPTCTDENFAPIGTGPFVVTDFKANDVATFEANANYRDPAKPAFATVNFKGGGDAASAARSVLETGEFDYAWNLQVEPEILRQMAAAGQGELVSAFGTSVERIMVNFTDPDPALGEERATLAHPHPFLTDPAVTRALSLAIDREILVEAGYGDAGRPTCNVLPAPEIYASTNNDWCLEYNPEEANRLLDEAGWEMGSDGVRTKDGERLSVLFQTSTNSVRQGTQAFLKQMWEQIGVETELRNIDASVFFGGDQSSPDTFQKFFADLEMYTNNFDGTDPERYMANWACNEIPSPENQWLGSNMPRFCTPEYDALVEQMGETAALEDRAALAIQMNDMLMDAGAIIPLVHRGGVSAKAASLEGVLMNEWDSELWNIADWSRAE</sequence>
<comment type="subcellular location">
    <subcellularLocation>
        <location evidence="1">Periplasm</location>
    </subcellularLocation>
</comment>
<gene>
    <name evidence="7" type="ORF">I0K15_01035</name>
</gene>
<dbReference type="CDD" id="cd08513">
    <property type="entry name" value="PBP2_thermophilic_Hb8_like"/>
    <property type="match status" value="1"/>
</dbReference>
<evidence type="ECO:0000256" key="1">
    <source>
        <dbReference type="ARBA" id="ARBA00004418"/>
    </source>
</evidence>
<reference evidence="7 8" key="1">
    <citation type="submission" date="2020-11" db="EMBL/GenBank/DDBJ databases">
        <title>Description of Pontivivens ytuae sp. nov. isolated from deep sea sediment of Mariana Trench.</title>
        <authorList>
            <person name="Wang Z."/>
            <person name="Sun Q.-L."/>
            <person name="Xu X.-D."/>
            <person name="Tang Y.-Z."/>
            <person name="Zhang J."/>
        </authorList>
    </citation>
    <scope>NUCLEOTIDE SEQUENCE [LARGE SCALE GENOMIC DNA]</scope>
    <source>
        <strain evidence="7 8">MT2928</strain>
    </source>
</reference>
<dbReference type="Pfam" id="PF00496">
    <property type="entry name" value="SBP_bac_5"/>
    <property type="match status" value="1"/>
</dbReference>
<evidence type="ECO:0000259" key="6">
    <source>
        <dbReference type="Pfam" id="PF00496"/>
    </source>
</evidence>
<dbReference type="GO" id="GO:0030288">
    <property type="term" value="C:outer membrane-bounded periplasmic space"/>
    <property type="evidence" value="ECO:0007669"/>
    <property type="project" value="UniProtKB-ARBA"/>
</dbReference>
<dbReference type="PANTHER" id="PTHR30290">
    <property type="entry name" value="PERIPLASMIC BINDING COMPONENT OF ABC TRANSPORTER"/>
    <property type="match status" value="1"/>
</dbReference>
<evidence type="ECO:0000256" key="5">
    <source>
        <dbReference type="SAM" id="SignalP"/>
    </source>
</evidence>
<dbReference type="EMBL" id="CP064942">
    <property type="protein sequence ID" value="QPH54397.1"/>
    <property type="molecule type" value="Genomic_DNA"/>
</dbReference>
<dbReference type="Proteomes" id="UP000594800">
    <property type="component" value="Chromosome"/>
</dbReference>
<dbReference type="GO" id="GO:0015833">
    <property type="term" value="P:peptide transport"/>
    <property type="evidence" value="ECO:0007669"/>
    <property type="project" value="TreeGrafter"/>
</dbReference>
<feature type="domain" description="Solute-binding protein family 5" evidence="6">
    <location>
        <begin position="70"/>
        <end position="469"/>
    </location>
</feature>
<dbReference type="AlphaFoldDB" id="A0A7S9QDH4"/>
<dbReference type="InterPro" id="IPR030678">
    <property type="entry name" value="Peptide/Ni-bd"/>
</dbReference>
<dbReference type="InterPro" id="IPR039424">
    <property type="entry name" value="SBP_5"/>
</dbReference>
<keyword evidence="8" id="KW-1185">Reference proteome</keyword>
<keyword evidence="4 5" id="KW-0732">Signal</keyword>
<dbReference type="KEGG" id="poz:I0K15_01035"/>
<dbReference type="Gene3D" id="3.40.190.10">
    <property type="entry name" value="Periplasmic binding protein-like II"/>
    <property type="match status" value="1"/>
</dbReference>
<dbReference type="GO" id="GO:0043190">
    <property type="term" value="C:ATP-binding cassette (ABC) transporter complex"/>
    <property type="evidence" value="ECO:0007669"/>
    <property type="project" value="InterPro"/>
</dbReference>
<accession>A0A7S9QDH4</accession>
<dbReference type="FunFam" id="3.10.105.10:FF:000006">
    <property type="entry name" value="Peptide ABC transporter substrate-binding protein"/>
    <property type="match status" value="1"/>
</dbReference>
<proteinExistence type="inferred from homology"/>
<evidence type="ECO:0000256" key="3">
    <source>
        <dbReference type="ARBA" id="ARBA00022448"/>
    </source>
</evidence>
<feature type="signal peptide" evidence="5">
    <location>
        <begin position="1"/>
        <end position="21"/>
    </location>
</feature>
<evidence type="ECO:0000313" key="8">
    <source>
        <dbReference type="Proteomes" id="UP000594800"/>
    </source>
</evidence>
<dbReference type="SUPFAM" id="SSF53850">
    <property type="entry name" value="Periplasmic binding protein-like II"/>
    <property type="match status" value="1"/>
</dbReference>
<comment type="similarity">
    <text evidence="2">Belongs to the bacterial solute-binding protein 5 family.</text>
</comment>
<evidence type="ECO:0000256" key="2">
    <source>
        <dbReference type="ARBA" id="ARBA00005695"/>
    </source>
</evidence>
<evidence type="ECO:0000256" key="4">
    <source>
        <dbReference type="ARBA" id="ARBA00022729"/>
    </source>
</evidence>
<dbReference type="PANTHER" id="PTHR30290:SF65">
    <property type="entry name" value="MONOACYL PHOSPHATIDYLINOSITOL TETRAMANNOSIDE-BINDING PROTEIN LPQW-RELATED"/>
    <property type="match status" value="1"/>
</dbReference>
<protein>
    <submittedName>
        <fullName evidence="7">Peptide ABC transporter substrate-binding protein</fullName>
    </submittedName>
</protein>
<keyword evidence="3" id="KW-0813">Transport</keyword>
<dbReference type="InterPro" id="IPR000914">
    <property type="entry name" value="SBP_5_dom"/>
</dbReference>
<dbReference type="PIRSF" id="PIRSF002741">
    <property type="entry name" value="MppA"/>
    <property type="match status" value="1"/>
</dbReference>